<proteinExistence type="inferred from homology"/>
<organism evidence="3 4">
    <name type="scientific">Aphanothece hegewaldii CCALA 016</name>
    <dbReference type="NCBI Taxonomy" id="2107694"/>
    <lineage>
        <taxon>Bacteria</taxon>
        <taxon>Bacillati</taxon>
        <taxon>Cyanobacteriota</taxon>
        <taxon>Cyanophyceae</taxon>
        <taxon>Oscillatoriophycideae</taxon>
        <taxon>Chroococcales</taxon>
        <taxon>Aphanothecaceae</taxon>
        <taxon>Aphanothece</taxon>
    </lineage>
</organism>
<name>A0A2T1M1K7_9CHRO</name>
<dbReference type="RefSeq" id="WP_106455504.1">
    <property type="nucleotide sequence ID" value="NZ_PXOH01000003.1"/>
</dbReference>
<dbReference type="InterPro" id="IPR007712">
    <property type="entry name" value="RelE/ParE_toxin"/>
</dbReference>
<evidence type="ECO:0000256" key="1">
    <source>
        <dbReference type="ARBA" id="ARBA00006226"/>
    </source>
</evidence>
<dbReference type="Pfam" id="PF05016">
    <property type="entry name" value="ParE_toxin"/>
    <property type="match status" value="1"/>
</dbReference>
<reference evidence="3 4" key="1">
    <citation type="submission" date="2018-03" db="EMBL/GenBank/DDBJ databases">
        <title>The ancient ancestry and fast evolution of plastids.</title>
        <authorList>
            <person name="Moore K.R."/>
            <person name="Magnabosco C."/>
            <person name="Momper L."/>
            <person name="Gold D.A."/>
            <person name="Bosak T."/>
            <person name="Fournier G.P."/>
        </authorList>
    </citation>
    <scope>NUCLEOTIDE SEQUENCE [LARGE SCALE GENOMIC DNA]</scope>
    <source>
        <strain evidence="3 4">CCALA 016</strain>
    </source>
</reference>
<gene>
    <name evidence="3" type="ORF">C7H19_03480</name>
</gene>
<reference evidence="3 4" key="2">
    <citation type="submission" date="2018-03" db="EMBL/GenBank/DDBJ databases">
        <authorList>
            <person name="Keele B.F."/>
        </authorList>
    </citation>
    <scope>NUCLEOTIDE SEQUENCE [LARGE SCALE GENOMIC DNA]</scope>
    <source>
        <strain evidence="3 4">CCALA 016</strain>
    </source>
</reference>
<keyword evidence="2" id="KW-1277">Toxin-antitoxin system</keyword>
<evidence type="ECO:0000313" key="3">
    <source>
        <dbReference type="EMBL" id="PSF38583.1"/>
    </source>
</evidence>
<comment type="caution">
    <text evidence="3">The sequence shown here is derived from an EMBL/GenBank/DDBJ whole genome shotgun (WGS) entry which is preliminary data.</text>
</comment>
<dbReference type="InterPro" id="IPR051803">
    <property type="entry name" value="TA_system_RelE-like_toxin"/>
</dbReference>
<dbReference type="AlphaFoldDB" id="A0A2T1M1K7"/>
<dbReference type="EMBL" id="PXOH01000003">
    <property type="protein sequence ID" value="PSF38583.1"/>
    <property type="molecule type" value="Genomic_DNA"/>
</dbReference>
<comment type="similarity">
    <text evidence="1">Belongs to the RelE toxin family.</text>
</comment>
<dbReference type="InterPro" id="IPR035093">
    <property type="entry name" value="RelE/ParE_toxin_dom_sf"/>
</dbReference>
<dbReference type="OrthoDB" id="9798046at2"/>
<accession>A0A2T1M1K7</accession>
<dbReference type="PANTHER" id="PTHR33755:SF6">
    <property type="entry name" value="PLASMID STABILIZATION SYSTEM PROTEIN"/>
    <property type="match status" value="1"/>
</dbReference>
<sequence length="102" mass="11867">MNRYIISPSATRDLNTIADYFLTRNVETGEKLFQEFNQKCQKLTQFPLLGRSYNHIKPSLRGLSLMNGYIIFYRVSNGVIEILRVVNGRQDLEALFDDYNAQ</sequence>
<dbReference type="Proteomes" id="UP000239001">
    <property type="component" value="Unassembled WGS sequence"/>
</dbReference>
<evidence type="ECO:0000256" key="2">
    <source>
        <dbReference type="ARBA" id="ARBA00022649"/>
    </source>
</evidence>
<keyword evidence="4" id="KW-1185">Reference proteome</keyword>
<evidence type="ECO:0000313" key="4">
    <source>
        <dbReference type="Proteomes" id="UP000239001"/>
    </source>
</evidence>
<protein>
    <submittedName>
        <fullName evidence="3">Type II toxin-antitoxin system RelE/ParE family toxin</fullName>
    </submittedName>
</protein>
<dbReference type="Gene3D" id="3.30.2310.20">
    <property type="entry name" value="RelE-like"/>
    <property type="match status" value="1"/>
</dbReference>
<dbReference type="PANTHER" id="PTHR33755">
    <property type="entry name" value="TOXIN PARE1-RELATED"/>
    <property type="match status" value="1"/>
</dbReference>